<proteinExistence type="predicted"/>
<evidence type="ECO:0000313" key="1">
    <source>
        <dbReference type="EMBL" id="KAF2672982.1"/>
    </source>
</evidence>
<accession>A0A6A6UL72</accession>
<name>A0A6A6UL72_9PEZI</name>
<organism evidence="1 2">
    <name type="scientific">Microthyrium microscopicum</name>
    <dbReference type="NCBI Taxonomy" id="703497"/>
    <lineage>
        <taxon>Eukaryota</taxon>
        <taxon>Fungi</taxon>
        <taxon>Dikarya</taxon>
        <taxon>Ascomycota</taxon>
        <taxon>Pezizomycotina</taxon>
        <taxon>Dothideomycetes</taxon>
        <taxon>Dothideomycetes incertae sedis</taxon>
        <taxon>Microthyriales</taxon>
        <taxon>Microthyriaceae</taxon>
        <taxon>Microthyrium</taxon>
    </lineage>
</organism>
<protein>
    <submittedName>
        <fullName evidence="1">Uncharacterized protein</fullName>
    </submittedName>
</protein>
<dbReference type="Proteomes" id="UP000799302">
    <property type="component" value="Unassembled WGS sequence"/>
</dbReference>
<evidence type="ECO:0000313" key="2">
    <source>
        <dbReference type="Proteomes" id="UP000799302"/>
    </source>
</evidence>
<dbReference type="AlphaFoldDB" id="A0A6A6UL72"/>
<keyword evidence="2" id="KW-1185">Reference proteome</keyword>
<gene>
    <name evidence="1" type="ORF">BT63DRAFT_466489</name>
</gene>
<dbReference type="EMBL" id="MU004231">
    <property type="protein sequence ID" value="KAF2672982.1"/>
    <property type="molecule type" value="Genomic_DNA"/>
</dbReference>
<reference evidence="1" key="1">
    <citation type="journal article" date="2020" name="Stud. Mycol.">
        <title>101 Dothideomycetes genomes: a test case for predicting lifestyles and emergence of pathogens.</title>
        <authorList>
            <person name="Haridas S."/>
            <person name="Albert R."/>
            <person name="Binder M."/>
            <person name="Bloem J."/>
            <person name="Labutti K."/>
            <person name="Salamov A."/>
            <person name="Andreopoulos B."/>
            <person name="Baker S."/>
            <person name="Barry K."/>
            <person name="Bills G."/>
            <person name="Bluhm B."/>
            <person name="Cannon C."/>
            <person name="Castanera R."/>
            <person name="Culley D."/>
            <person name="Daum C."/>
            <person name="Ezra D."/>
            <person name="Gonzalez J."/>
            <person name="Henrissat B."/>
            <person name="Kuo A."/>
            <person name="Liang C."/>
            <person name="Lipzen A."/>
            <person name="Lutzoni F."/>
            <person name="Magnuson J."/>
            <person name="Mondo S."/>
            <person name="Nolan M."/>
            <person name="Ohm R."/>
            <person name="Pangilinan J."/>
            <person name="Park H.-J."/>
            <person name="Ramirez L."/>
            <person name="Alfaro M."/>
            <person name="Sun H."/>
            <person name="Tritt A."/>
            <person name="Yoshinaga Y."/>
            <person name="Zwiers L.-H."/>
            <person name="Turgeon B."/>
            <person name="Goodwin S."/>
            <person name="Spatafora J."/>
            <person name="Crous P."/>
            <person name="Grigoriev I."/>
        </authorList>
    </citation>
    <scope>NUCLEOTIDE SEQUENCE</scope>
    <source>
        <strain evidence="1">CBS 115976</strain>
    </source>
</reference>
<sequence length="572" mass="66317">MVFSTYLVKDISGQLQIGHKDTRDIYHISRTPDYFREPRMICKPTMYPSQPILRQTHLGWDRRTHRLAIIDFQGAPHVSQSSHLLELPNEILLNIVSLAAVQEPHVSAYDTEYDSPIEERWDTSPICDKHPNTRNISKVCYRLWQCSRIFTFRTIKVSLAAQTWSSYLYVRPFYRRLLEYPDLWRFCRSLVISVDLGIGAGGQTLQNPDISSMLRERLSNVKCLSFKGEVDSNVLAAITSQMPSLQHVSCEEPPDCWEGDMTVPRYQDFLKPIKQLKCLRVSGPGTSSLKQDSLLSEAHKQTIQRLELLSLGDHADTQTIYSHYKPTDVPHLRVWHIDYSHELFVDTDRFIEQFLGTHTQTLMLNLTKIFLFDFDETDEADLICFLTQAAQCRPEFKTLEIFHPFRGSYLSEGGAPVQDRDGKLRFWMEEHSGDQPDDFGLEGIELKNYQNPWKRFANVARAGEALGLIVKCSSSTLDEENFLRAKLDLVLMWDLGQGWDWNNSISSYLTGIPDAEDPWYYPFEKEDLDRLGWDYPIDAVKQSKVRLEDYVEAVREFPKEQENFSINSRFLL</sequence>